<evidence type="ECO:0000313" key="13">
    <source>
        <dbReference type="Proteomes" id="UP001428341"/>
    </source>
</evidence>
<keyword evidence="8" id="KW-0472">Membrane</keyword>
<evidence type="ECO:0000256" key="10">
    <source>
        <dbReference type="ARBA" id="ARBA00023180"/>
    </source>
</evidence>
<keyword evidence="7" id="KW-1133">Transmembrane helix</keyword>
<dbReference type="Gene3D" id="3.80.10.10">
    <property type="entry name" value="Ribonuclease Inhibitor"/>
    <property type="match status" value="1"/>
</dbReference>
<keyword evidence="11" id="KW-0732">Signal</keyword>
<proteinExistence type="inferred from homology"/>
<accession>A0AAP0LW79</accession>
<keyword evidence="3" id="KW-1003">Cell membrane</keyword>
<evidence type="ECO:0000256" key="4">
    <source>
        <dbReference type="ARBA" id="ARBA00022614"/>
    </source>
</evidence>
<sequence>MASLISLVFTGNIRSVGAWNTMKDVNASDLTYLQVILQPCSNPLFTYYGYSGYLVSMSNKGIELEYKELSNLMTTIILSNNSFFGDSKMNNQLANEKGFENSNLSNNNLQGHIPSSLDNLKALESLDLSCNNLSGQIPQHLKELAALELWTTFVESFVKTLEVSKEENQSSSSESLFEFGWETIPIGYASGTIVGLVLGHIYSKRKYECLAKTFRVQ</sequence>
<keyword evidence="13" id="KW-1185">Reference proteome</keyword>
<feature type="signal peptide" evidence="11">
    <location>
        <begin position="1"/>
        <end position="18"/>
    </location>
</feature>
<feature type="chain" id="PRO_5042954407" evidence="11">
    <location>
        <begin position="19"/>
        <end position="217"/>
    </location>
</feature>
<dbReference type="Pfam" id="PF00560">
    <property type="entry name" value="LRR_1"/>
    <property type="match status" value="2"/>
</dbReference>
<dbReference type="PANTHER" id="PTHR27004:SF460">
    <property type="entry name" value="RECEPTOR-LIKE PROTEIN 33"/>
    <property type="match status" value="1"/>
</dbReference>
<comment type="caution">
    <text evidence="12">The sequence shown here is derived from an EMBL/GenBank/DDBJ whole genome shotgun (WGS) entry which is preliminary data.</text>
</comment>
<evidence type="ECO:0000256" key="8">
    <source>
        <dbReference type="ARBA" id="ARBA00023136"/>
    </source>
</evidence>
<keyword evidence="9" id="KW-0675">Receptor</keyword>
<dbReference type="PANTHER" id="PTHR27004">
    <property type="entry name" value="RECEPTOR-LIKE PROTEIN 12 ISOFORM X1"/>
    <property type="match status" value="1"/>
</dbReference>
<keyword evidence="5" id="KW-0812">Transmembrane</keyword>
<gene>
    <name evidence="12" type="ORF">WN944_025499</name>
</gene>
<evidence type="ECO:0000256" key="3">
    <source>
        <dbReference type="ARBA" id="ARBA00022475"/>
    </source>
</evidence>
<comment type="subcellular location">
    <subcellularLocation>
        <location evidence="1">Cell membrane</location>
        <topology evidence="1">Single-pass type I membrane protein</topology>
    </subcellularLocation>
</comment>
<evidence type="ECO:0000256" key="6">
    <source>
        <dbReference type="ARBA" id="ARBA00022737"/>
    </source>
</evidence>
<protein>
    <submittedName>
        <fullName evidence="12">Uncharacterized protein</fullName>
    </submittedName>
</protein>
<dbReference type="InterPro" id="IPR001611">
    <property type="entry name" value="Leu-rich_rpt"/>
</dbReference>
<comment type="similarity">
    <text evidence="2">Belongs to the RLP family.</text>
</comment>
<organism evidence="12 13">
    <name type="scientific">Citrus x changshan-huyou</name>
    <dbReference type="NCBI Taxonomy" id="2935761"/>
    <lineage>
        <taxon>Eukaryota</taxon>
        <taxon>Viridiplantae</taxon>
        <taxon>Streptophyta</taxon>
        <taxon>Embryophyta</taxon>
        <taxon>Tracheophyta</taxon>
        <taxon>Spermatophyta</taxon>
        <taxon>Magnoliopsida</taxon>
        <taxon>eudicotyledons</taxon>
        <taxon>Gunneridae</taxon>
        <taxon>Pentapetalae</taxon>
        <taxon>rosids</taxon>
        <taxon>malvids</taxon>
        <taxon>Sapindales</taxon>
        <taxon>Rutaceae</taxon>
        <taxon>Aurantioideae</taxon>
        <taxon>Citrus</taxon>
    </lineage>
</organism>
<dbReference type="InterPro" id="IPR032675">
    <property type="entry name" value="LRR_dom_sf"/>
</dbReference>
<dbReference type="SUPFAM" id="SSF52058">
    <property type="entry name" value="L domain-like"/>
    <property type="match status" value="1"/>
</dbReference>
<evidence type="ECO:0000256" key="5">
    <source>
        <dbReference type="ARBA" id="ARBA00022692"/>
    </source>
</evidence>
<keyword evidence="6" id="KW-0677">Repeat</keyword>
<evidence type="ECO:0000256" key="1">
    <source>
        <dbReference type="ARBA" id="ARBA00004251"/>
    </source>
</evidence>
<dbReference type="AlphaFoldDB" id="A0AAP0LW79"/>
<evidence type="ECO:0000256" key="2">
    <source>
        <dbReference type="ARBA" id="ARBA00009592"/>
    </source>
</evidence>
<evidence type="ECO:0000256" key="9">
    <source>
        <dbReference type="ARBA" id="ARBA00023170"/>
    </source>
</evidence>
<name>A0AAP0LW79_9ROSI</name>
<dbReference type="EMBL" id="JBCGBO010000024">
    <property type="protein sequence ID" value="KAK9182355.1"/>
    <property type="molecule type" value="Genomic_DNA"/>
</dbReference>
<evidence type="ECO:0000256" key="7">
    <source>
        <dbReference type="ARBA" id="ARBA00022989"/>
    </source>
</evidence>
<evidence type="ECO:0000256" key="11">
    <source>
        <dbReference type="SAM" id="SignalP"/>
    </source>
</evidence>
<dbReference type="Proteomes" id="UP001428341">
    <property type="component" value="Unassembled WGS sequence"/>
</dbReference>
<keyword evidence="10" id="KW-0325">Glycoprotein</keyword>
<dbReference type="GO" id="GO:0005886">
    <property type="term" value="C:plasma membrane"/>
    <property type="evidence" value="ECO:0007669"/>
    <property type="project" value="UniProtKB-SubCell"/>
</dbReference>
<reference evidence="12 13" key="1">
    <citation type="submission" date="2024-05" db="EMBL/GenBank/DDBJ databases">
        <title>Haplotype-resolved chromosome-level genome assembly of Huyou (Citrus changshanensis).</title>
        <authorList>
            <person name="Miao C."/>
            <person name="Chen W."/>
            <person name="Wu Y."/>
            <person name="Wang L."/>
            <person name="Zhao S."/>
            <person name="Grierson D."/>
            <person name="Xu C."/>
            <person name="Chen K."/>
        </authorList>
    </citation>
    <scope>NUCLEOTIDE SEQUENCE [LARGE SCALE GENOMIC DNA]</scope>
    <source>
        <strain evidence="12">01-14</strain>
        <tissue evidence="12">Leaf</tissue>
    </source>
</reference>
<keyword evidence="4" id="KW-0433">Leucine-rich repeat</keyword>
<evidence type="ECO:0000313" key="12">
    <source>
        <dbReference type="EMBL" id="KAK9182355.1"/>
    </source>
</evidence>